<dbReference type="EMBL" id="SEWF01000037">
    <property type="protein sequence ID" value="RYU93752.1"/>
    <property type="molecule type" value="Genomic_DNA"/>
</dbReference>
<keyword evidence="2" id="KW-1185">Reference proteome</keyword>
<proteinExistence type="predicted"/>
<comment type="caution">
    <text evidence="1">The sequence shown here is derived from an EMBL/GenBank/DDBJ whole genome shotgun (WGS) entry which is preliminary data.</text>
</comment>
<sequence>MEKNLQNIDKILAIKQAYLAKLTYLSLDSLTQTNARHIQLLENEIGAFIECKETINNLKIAYVSATIRNADLLIFLDCQNWALKNENRQLRLENTDLKHHSQYLDNLSDTLLKFIHKSRKEVRHD</sequence>
<name>A0A4Q5LVP2_9BACT</name>
<evidence type="ECO:0000313" key="1">
    <source>
        <dbReference type="EMBL" id="RYU93752.1"/>
    </source>
</evidence>
<dbReference type="RefSeq" id="WP_130023082.1">
    <property type="nucleotide sequence ID" value="NZ_SEWF01000037.1"/>
</dbReference>
<organism evidence="1 2">
    <name type="scientific">Emticicia agri</name>
    <dbReference type="NCBI Taxonomy" id="2492393"/>
    <lineage>
        <taxon>Bacteria</taxon>
        <taxon>Pseudomonadati</taxon>
        <taxon>Bacteroidota</taxon>
        <taxon>Cytophagia</taxon>
        <taxon>Cytophagales</taxon>
        <taxon>Leadbetterellaceae</taxon>
        <taxon>Emticicia</taxon>
    </lineage>
</organism>
<dbReference type="Proteomes" id="UP000293162">
    <property type="component" value="Unassembled WGS sequence"/>
</dbReference>
<accession>A0A4Q5LVP2</accession>
<gene>
    <name evidence="1" type="ORF">EWM59_20295</name>
</gene>
<reference evidence="1 2" key="1">
    <citation type="submission" date="2019-02" db="EMBL/GenBank/DDBJ databases">
        <title>Bacterial novel species Emticicia sp. 17J42-9 isolated from soil.</title>
        <authorList>
            <person name="Jung H.-Y."/>
        </authorList>
    </citation>
    <scope>NUCLEOTIDE SEQUENCE [LARGE SCALE GENOMIC DNA]</scope>
    <source>
        <strain evidence="1 2">17J42-9</strain>
    </source>
</reference>
<protein>
    <submittedName>
        <fullName evidence="1">Uncharacterized protein</fullName>
    </submittedName>
</protein>
<evidence type="ECO:0000313" key="2">
    <source>
        <dbReference type="Proteomes" id="UP000293162"/>
    </source>
</evidence>
<dbReference type="AlphaFoldDB" id="A0A4Q5LVP2"/>